<evidence type="ECO:0000256" key="4">
    <source>
        <dbReference type="ARBA" id="ARBA00022801"/>
    </source>
</evidence>
<evidence type="ECO:0000259" key="7">
    <source>
        <dbReference type="PROSITE" id="PS50146"/>
    </source>
</evidence>
<reference evidence="8 9" key="1">
    <citation type="submission" date="2022-06" db="EMBL/GenBank/DDBJ databases">
        <title>Genomic Encyclopedia of Archaeal and Bacterial Type Strains, Phase II (KMG-II): from individual species to whole genera.</title>
        <authorList>
            <person name="Goeker M."/>
        </authorList>
    </citation>
    <scope>NUCLEOTIDE SEQUENCE [LARGE SCALE GENOMIC DNA]</scope>
    <source>
        <strain evidence="8 9">DSM 40477</strain>
    </source>
</reference>
<keyword evidence="9" id="KW-1185">Reference proteome</keyword>
<dbReference type="PANTHER" id="PTHR14969:SF62">
    <property type="entry name" value="DECAPRENYLPHOSPHORYL-5-PHOSPHORIBOSE PHOSPHATASE RV3807C-RELATED"/>
    <property type="match status" value="1"/>
</dbReference>
<accession>A0ABT1HP93</accession>
<dbReference type="EMBL" id="JAMTCP010000003">
    <property type="protein sequence ID" value="MCP2257325.1"/>
    <property type="molecule type" value="Genomic_DNA"/>
</dbReference>
<dbReference type="InterPro" id="IPR036938">
    <property type="entry name" value="PAP2/HPO_sf"/>
</dbReference>
<gene>
    <name evidence="8" type="ORF">LX15_001010</name>
</gene>
<evidence type="ECO:0000256" key="1">
    <source>
        <dbReference type="ARBA" id="ARBA00004651"/>
    </source>
</evidence>
<dbReference type="CDD" id="cd01610">
    <property type="entry name" value="PAP2_like"/>
    <property type="match status" value="1"/>
</dbReference>
<dbReference type="Gene3D" id="1.20.144.10">
    <property type="entry name" value="Phosphatidic acid phosphatase type 2/haloperoxidase"/>
    <property type="match status" value="1"/>
</dbReference>
<dbReference type="SMART" id="SM00014">
    <property type="entry name" value="acidPPc"/>
    <property type="match status" value="1"/>
</dbReference>
<comment type="subcellular location">
    <subcellularLocation>
        <location evidence="1">Cell membrane</location>
        <topology evidence="1">Multi-pass membrane protein</topology>
    </subcellularLocation>
</comment>
<keyword evidence="5" id="KW-1133">Transmembrane helix</keyword>
<comment type="caution">
    <text evidence="8">The sequence shown here is derived from an EMBL/GenBank/DDBJ whole genome shotgun (WGS) entry which is preliminary data.</text>
</comment>
<organism evidence="8 9">
    <name type="scientific">Streptoalloteichus tenebrarius (strain ATCC 17920 / DSM 40477 / JCM 4838 / CBS 697.72 / NBRC 16177 / NCIMB 11028 / NRRL B-12390 / A12253. 1 / ISP 5477)</name>
    <name type="common">Streptomyces tenebrarius</name>
    <dbReference type="NCBI Taxonomy" id="1933"/>
    <lineage>
        <taxon>Bacteria</taxon>
        <taxon>Bacillati</taxon>
        <taxon>Actinomycetota</taxon>
        <taxon>Actinomycetes</taxon>
        <taxon>Pseudonocardiales</taxon>
        <taxon>Pseudonocardiaceae</taxon>
        <taxon>Streptoalloteichus</taxon>
    </lineage>
</organism>
<dbReference type="Gene3D" id="3.40.50.10330">
    <property type="entry name" value="Probable inorganic polyphosphate/atp-NAD kinase, domain 1"/>
    <property type="match status" value="1"/>
</dbReference>
<dbReference type="InterPro" id="IPR017438">
    <property type="entry name" value="ATP-NAD_kinase_N"/>
</dbReference>
<keyword evidence="3" id="KW-0812">Transmembrane</keyword>
<dbReference type="InterPro" id="IPR001206">
    <property type="entry name" value="Diacylglycerol_kinase_cat_dom"/>
</dbReference>
<dbReference type="Proteomes" id="UP001205311">
    <property type="component" value="Unassembled WGS sequence"/>
</dbReference>
<dbReference type="SUPFAM" id="SSF111331">
    <property type="entry name" value="NAD kinase/diacylglycerol kinase-like"/>
    <property type="match status" value="1"/>
</dbReference>
<keyword evidence="6" id="KW-0472">Membrane</keyword>
<dbReference type="Pfam" id="PF00781">
    <property type="entry name" value="DAGK_cat"/>
    <property type="match status" value="1"/>
</dbReference>
<dbReference type="SMART" id="SM00046">
    <property type="entry name" value="DAGKc"/>
    <property type="match status" value="1"/>
</dbReference>
<sequence length="497" mass="52557">MLEWVRRVVRRVGEVDAELVRRSASLPRTPADPALGAVTVAANHGLLWFGVAAVLASREGVTRRAALRGVAALAGASLATNAVAKPLLPRRRPLDDLVPEHRRLVDRPRSSSFPSGHAASAAAFATAVAMESPAAGAVVAPLAAAVAYSRVHTGVHWPSDVLGGAVLGSAVALATRRWWPVRPTAPSRARSAERVAALADGDGLVVLVNPAAGDADHDPSAELERVWPAAKLVRLDGSGEADLPAALDEALRGDWRSVRALAVAGGDGTVAAAAAVAAQRELPLVVVPAGTLNHFARDLGVPDVAAAAEAVAEGSAVRVDLGAAVVDDAPPRWFVNTASLGGYPTLVRLRERWADRWGKWPAGAWALVRVLAEAKPLSVRIDGKPTRVWLVFVGNGGYQPKGFAPTWRPRLDGGRIDLRYVRADTRLSRLRFALAALTGALSRSRTYVQRELTSVEIEVLGPPVALACDGEVHAEGNRFRFVARDRVLRVYRPDTAP</sequence>
<evidence type="ECO:0000256" key="2">
    <source>
        <dbReference type="ARBA" id="ARBA00022475"/>
    </source>
</evidence>
<dbReference type="Gene3D" id="2.60.200.40">
    <property type="match status" value="1"/>
</dbReference>
<proteinExistence type="predicted"/>
<dbReference type="InterPro" id="IPR000326">
    <property type="entry name" value="PAP2/HPO"/>
</dbReference>
<keyword evidence="2" id="KW-1003">Cell membrane</keyword>
<name>A0ABT1HP93_STRSD</name>
<evidence type="ECO:0000313" key="8">
    <source>
        <dbReference type="EMBL" id="MCP2257325.1"/>
    </source>
</evidence>
<evidence type="ECO:0000313" key="9">
    <source>
        <dbReference type="Proteomes" id="UP001205311"/>
    </source>
</evidence>
<evidence type="ECO:0000256" key="5">
    <source>
        <dbReference type="ARBA" id="ARBA00022989"/>
    </source>
</evidence>
<keyword evidence="4" id="KW-0378">Hydrolase</keyword>
<evidence type="ECO:0000256" key="3">
    <source>
        <dbReference type="ARBA" id="ARBA00022692"/>
    </source>
</evidence>
<evidence type="ECO:0000256" key="6">
    <source>
        <dbReference type="ARBA" id="ARBA00023136"/>
    </source>
</evidence>
<dbReference type="PANTHER" id="PTHR14969">
    <property type="entry name" value="SPHINGOSINE-1-PHOSPHATE PHOSPHOHYDROLASE"/>
    <property type="match status" value="1"/>
</dbReference>
<dbReference type="RefSeq" id="WP_253668281.1">
    <property type="nucleotide sequence ID" value="NZ_JAMTCP010000003.1"/>
</dbReference>
<dbReference type="InterPro" id="IPR016064">
    <property type="entry name" value="NAD/diacylglycerol_kinase_sf"/>
</dbReference>
<dbReference type="PROSITE" id="PS50146">
    <property type="entry name" value="DAGK"/>
    <property type="match status" value="1"/>
</dbReference>
<dbReference type="SUPFAM" id="SSF48317">
    <property type="entry name" value="Acid phosphatase/Vanadium-dependent haloperoxidase"/>
    <property type="match status" value="1"/>
</dbReference>
<feature type="domain" description="DAGKc" evidence="7">
    <location>
        <begin position="239"/>
        <end position="328"/>
    </location>
</feature>
<protein>
    <submittedName>
        <fullName evidence="8">Undecaprenyl-diphosphatase</fullName>
    </submittedName>
</protein>
<dbReference type="Pfam" id="PF01569">
    <property type="entry name" value="PAP2"/>
    <property type="match status" value="1"/>
</dbReference>